<dbReference type="InParanoid" id="A0A1X7VT18"/>
<dbReference type="PANTHER" id="PTHR47331">
    <property type="entry name" value="PHD-TYPE DOMAIN-CONTAINING PROTEIN"/>
    <property type="match status" value="1"/>
</dbReference>
<dbReference type="EnsemblMetazoa" id="Aqu2.1.43232_001">
    <property type="protein sequence ID" value="Aqu2.1.43232_001"/>
    <property type="gene ID" value="Aqu2.1.43232"/>
</dbReference>
<dbReference type="OMA" id="ENACAKS"/>
<dbReference type="Pfam" id="PF05380">
    <property type="entry name" value="Peptidase_A17"/>
    <property type="match status" value="1"/>
</dbReference>
<proteinExistence type="predicted"/>
<evidence type="ECO:0008006" key="2">
    <source>
        <dbReference type="Google" id="ProtNLM"/>
    </source>
</evidence>
<evidence type="ECO:0000313" key="1">
    <source>
        <dbReference type="EnsemblMetazoa" id="Aqu2.1.43232_001"/>
    </source>
</evidence>
<organism evidence="1">
    <name type="scientific">Amphimedon queenslandica</name>
    <name type="common">Sponge</name>
    <dbReference type="NCBI Taxonomy" id="400682"/>
    <lineage>
        <taxon>Eukaryota</taxon>
        <taxon>Metazoa</taxon>
        <taxon>Porifera</taxon>
        <taxon>Demospongiae</taxon>
        <taxon>Heteroscleromorpha</taxon>
        <taxon>Haplosclerida</taxon>
        <taxon>Niphatidae</taxon>
        <taxon>Amphimedon</taxon>
    </lineage>
</organism>
<protein>
    <recommendedName>
        <fullName evidence="2">Reverse transcriptase domain-containing protein</fullName>
    </recommendedName>
</protein>
<dbReference type="SUPFAM" id="SSF56672">
    <property type="entry name" value="DNA/RNA polymerases"/>
    <property type="match status" value="1"/>
</dbReference>
<dbReference type="InterPro" id="IPR008042">
    <property type="entry name" value="Retrotrans_Pao"/>
</dbReference>
<dbReference type="AlphaFoldDB" id="A0A1X7VT18"/>
<reference evidence="1" key="1">
    <citation type="submission" date="2017-05" db="UniProtKB">
        <authorList>
            <consortium name="EnsemblMetazoa"/>
        </authorList>
    </citation>
    <scope>IDENTIFICATION</scope>
</reference>
<name>A0A1X7VT18_AMPQE</name>
<dbReference type="InterPro" id="IPR043502">
    <property type="entry name" value="DNA/RNA_pol_sf"/>
</dbReference>
<dbReference type="OrthoDB" id="6511288at2759"/>
<accession>A0A1X7VT18</accession>
<sequence length="372" mass="42553">MKPRATLVTHVLRVESMNESKRLDQALTKFWDFESMCVVEKESVVQTQFRDYVSSEGGRYVVSLPWKDSSMLLPDNYDLCYKCFLSLIPRLKRTPDLEKYDEVIREQLRFCMHLIAIMADIEKAFRMVGVSKADQDVLRFLWSKDVHSPVQIYKFTRVVFGVGRSQYLLNATIAHHLELFKEAYPSTVSKLQESMYVDDKVLGVSWDISSDEMLFDLSSIWEEVTAINPTKRNVVSLISKIYDPLGLMAPVVNRLQIFFQELSKCKVEWDEELSLPLKTKWNGLVDGLKGDAMCISRYCFASVTNARLRLVGFCDASTKAYAAVVYLVNERSKSVIIAAKTRVSPLQTQTVPQLELLGALILAKLITSVRER</sequence>